<name>A0A4Y2BHJ1_ARAVE</name>
<comment type="caution">
    <text evidence="1">The sequence shown here is derived from an EMBL/GenBank/DDBJ whole genome shotgun (WGS) entry which is preliminary data.</text>
</comment>
<dbReference type="Gene3D" id="3.30.420.10">
    <property type="entry name" value="Ribonuclease H-like superfamily/Ribonuclease H"/>
    <property type="match status" value="1"/>
</dbReference>
<accession>A0A4Y2BHJ1</accession>
<organism evidence="1 2">
    <name type="scientific">Araneus ventricosus</name>
    <name type="common">Orbweaver spider</name>
    <name type="synonym">Epeira ventricosa</name>
    <dbReference type="NCBI Taxonomy" id="182803"/>
    <lineage>
        <taxon>Eukaryota</taxon>
        <taxon>Metazoa</taxon>
        <taxon>Ecdysozoa</taxon>
        <taxon>Arthropoda</taxon>
        <taxon>Chelicerata</taxon>
        <taxon>Arachnida</taxon>
        <taxon>Araneae</taxon>
        <taxon>Araneomorphae</taxon>
        <taxon>Entelegynae</taxon>
        <taxon>Araneoidea</taxon>
        <taxon>Araneidae</taxon>
        <taxon>Araneus</taxon>
    </lineage>
</organism>
<evidence type="ECO:0000313" key="1">
    <source>
        <dbReference type="EMBL" id="GBL91197.1"/>
    </source>
</evidence>
<dbReference type="InterPro" id="IPR052709">
    <property type="entry name" value="Transposase-MT_Hybrid"/>
</dbReference>
<dbReference type="EMBL" id="BGPR01000077">
    <property type="protein sequence ID" value="GBL91197.1"/>
    <property type="molecule type" value="Genomic_DNA"/>
</dbReference>
<sequence>MAGRIDAPAKCELRSVIRFLLAGGWFVEKINAAVSSQTSRRLRRAILTSGMAPIHEDARPHSADVTQQLLEQFKWGVFDHPTFGPDLVTSDFHLFLQLENWLGSQSSQKNEEIQSKVKTHLTSLVATFFEEGIGSLIHRYDKCLNLQGDYVKSNHV</sequence>
<dbReference type="InterPro" id="IPR036397">
    <property type="entry name" value="RNaseH_sf"/>
</dbReference>
<protein>
    <recommendedName>
        <fullName evidence="3">Histone-lysine N-methyltransferase SETMAR</fullName>
    </recommendedName>
</protein>
<dbReference type="PANTHER" id="PTHR46060">
    <property type="entry name" value="MARINER MOS1 TRANSPOSASE-LIKE PROTEIN"/>
    <property type="match status" value="1"/>
</dbReference>
<dbReference type="Proteomes" id="UP000499080">
    <property type="component" value="Unassembled WGS sequence"/>
</dbReference>
<reference evidence="1 2" key="1">
    <citation type="journal article" date="2019" name="Sci. Rep.">
        <title>Orb-weaving spider Araneus ventricosus genome elucidates the spidroin gene catalogue.</title>
        <authorList>
            <person name="Kono N."/>
            <person name="Nakamura H."/>
            <person name="Ohtoshi R."/>
            <person name="Moran D.A.P."/>
            <person name="Shinohara A."/>
            <person name="Yoshida Y."/>
            <person name="Fujiwara M."/>
            <person name="Mori M."/>
            <person name="Tomita M."/>
            <person name="Arakawa K."/>
        </authorList>
    </citation>
    <scope>NUCLEOTIDE SEQUENCE [LARGE SCALE GENOMIC DNA]</scope>
</reference>
<gene>
    <name evidence="1" type="ORF">AVEN_195095_1</name>
</gene>
<evidence type="ECO:0008006" key="3">
    <source>
        <dbReference type="Google" id="ProtNLM"/>
    </source>
</evidence>
<keyword evidence="2" id="KW-1185">Reference proteome</keyword>
<evidence type="ECO:0000313" key="2">
    <source>
        <dbReference type="Proteomes" id="UP000499080"/>
    </source>
</evidence>
<dbReference type="PANTHER" id="PTHR46060:SF1">
    <property type="entry name" value="MARINER MOS1 TRANSPOSASE-LIKE PROTEIN"/>
    <property type="match status" value="1"/>
</dbReference>
<dbReference type="GO" id="GO:0003676">
    <property type="term" value="F:nucleic acid binding"/>
    <property type="evidence" value="ECO:0007669"/>
    <property type="project" value="InterPro"/>
</dbReference>
<dbReference type="AlphaFoldDB" id="A0A4Y2BHJ1"/>
<proteinExistence type="predicted"/>